<dbReference type="PANTHER" id="PTHR42756:SF1">
    <property type="entry name" value="TRANSCRIPTIONAL REPRESSOR OF EMRAB OPERON"/>
    <property type="match status" value="1"/>
</dbReference>
<protein>
    <submittedName>
        <fullName evidence="5">MarR family transcriptional regulator</fullName>
    </submittedName>
</protein>
<reference evidence="5" key="2">
    <citation type="submission" date="2021-04" db="EMBL/GenBank/DDBJ databases">
        <authorList>
            <person name="Gilroy R."/>
        </authorList>
    </citation>
    <scope>NUCLEOTIDE SEQUENCE</scope>
    <source>
        <strain evidence="5">ChiBcec16_6824</strain>
    </source>
</reference>
<dbReference type="PROSITE" id="PS01117">
    <property type="entry name" value="HTH_MARR_1"/>
    <property type="match status" value="1"/>
</dbReference>
<dbReference type="GO" id="GO:0003700">
    <property type="term" value="F:DNA-binding transcription factor activity"/>
    <property type="evidence" value="ECO:0007669"/>
    <property type="project" value="InterPro"/>
</dbReference>
<feature type="domain" description="HTH marR-type" evidence="4">
    <location>
        <begin position="2"/>
        <end position="134"/>
    </location>
</feature>
<dbReference type="InterPro" id="IPR036390">
    <property type="entry name" value="WH_DNA-bd_sf"/>
</dbReference>
<dbReference type="AlphaFoldDB" id="A0A9D1Y8T0"/>
<dbReference type="PRINTS" id="PR00598">
    <property type="entry name" value="HTHMARR"/>
</dbReference>
<evidence type="ECO:0000256" key="1">
    <source>
        <dbReference type="ARBA" id="ARBA00023015"/>
    </source>
</evidence>
<name>A0A9D1Y8T0_9FIRM</name>
<dbReference type="SUPFAM" id="SSF46785">
    <property type="entry name" value="Winged helix' DNA-binding domain"/>
    <property type="match status" value="1"/>
</dbReference>
<reference evidence="5" key="1">
    <citation type="journal article" date="2021" name="PeerJ">
        <title>Extensive microbial diversity within the chicken gut microbiome revealed by metagenomics and culture.</title>
        <authorList>
            <person name="Gilroy R."/>
            <person name="Ravi A."/>
            <person name="Getino M."/>
            <person name="Pursley I."/>
            <person name="Horton D.L."/>
            <person name="Alikhan N.F."/>
            <person name="Baker D."/>
            <person name="Gharbi K."/>
            <person name="Hall N."/>
            <person name="Watson M."/>
            <person name="Adriaenssens E.M."/>
            <person name="Foster-Nyarko E."/>
            <person name="Jarju S."/>
            <person name="Secka A."/>
            <person name="Antonio M."/>
            <person name="Oren A."/>
            <person name="Chaudhuri R.R."/>
            <person name="La Ragione R."/>
            <person name="Hildebrand F."/>
            <person name="Pallen M.J."/>
        </authorList>
    </citation>
    <scope>NUCLEOTIDE SEQUENCE</scope>
    <source>
        <strain evidence="5">ChiBcec16_6824</strain>
    </source>
</reference>
<proteinExistence type="predicted"/>
<dbReference type="GO" id="GO:0003677">
    <property type="term" value="F:DNA binding"/>
    <property type="evidence" value="ECO:0007669"/>
    <property type="project" value="UniProtKB-KW"/>
</dbReference>
<dbReference type="PANTHER" id="PTHR42756">
    <property type="entry name" value="TRANSCRIPTIONAL REGULATOR, MARR"/>
    <property type="match status" value="1"/>
</dbReference>
<keyword evidence="2" id="KW-0238">DNA-binding</keyword>
<evidence type="ECO:0000313" key="6">
    <source>
        <dbReference type="Proteomes" id="UP000823868"/>
    </source>
</evidence>
<sequence length="145" mass="16353">MERTFHMLLYRAFHAQRSRLQPCLRELGLGPGQPKLLSYLSTHGPCRQRELADYFEIDPAAVCRMLDVLEKGGFVSRQPEEGSRRCDLFSLTTLGQAATAAWKRRSKEVEELALTGFSPEERAQFSAFLQRAYHNLHTGGGSSHA</sequence>
<dbReference type="InterPro" id="IPR023187">
    <property type="entry name" value="Tscrpt_reg_MarR-type_CS"/>
</dbReference>
<dbReference type="Gene3D" id="1.10.10.10">
    <property type="entry name" value="Winged helix-like DNA-binding domain superfamily/Winged helix DNA-binding domain"/>
    <property type="match status" value="1"/>
</dbReference>
<dbReference type="InterPro" id="IPR036388">
    <property type="entry name" value="WH-like_DNA-bd_sf"/>
</dbReference>
<evidence type="ECO:0000256" key="2">
    <source>
        <dbReference type="ARBA" id="ARBA00023125"/>
    </source>
</evidence>
<dbReference type="InterPro" id="IPR000835">
    <property type="entry name" value="HTH_MarR-typ"/>
</dbReference>
<dbReference type="EMBL" id="DXDX01000124">
    <property type="protein sequence ID" value="HIY21578.1"/>
    <property type="molecule type" value="Genomic_DNA"/>
</dbReference>
<evidence type="ECO:0000313" key="5">
    <source>
        <dbReference type="EMBL" id="HIY21578.1"/>
    </source>
</evidence>
<evidence type="ECO:0000259" key="4">
    <source>
        <dbReference type="PROSITE" id="PS50995"/>
    </source>
</evidence>
<comment type="caution">
    <text evidence="5">The sequence shown here is derived from an EMBL/GenBank/DDBJ whole genome shotgun (WGS) entry which is preliminary data.</text>
</comment>
<keyword evidence="3" id="KW-0804">Transcription</keyword>
<accession>A0A9D1Y8T0</accession>
<dbReference type="PROSITE" id="PS50995">
    <property type="entry name" value="HTH_MARR_2"/>
    <property type="match status" value="1"/>
</dbReference>
<keyword evidence="1" id="KW-0805">Transcription regulation</keyword>
<organism evidence="5 6">
    <name type="scientific">Candidatus Flavonifractor merdigallinarum</name>
    <dbReference type="NCBI Taxonomy" id="2838589"/>
    <lineage>
        <taxon>Bacteria</taxon>
        <taxon>Bacillati</taxon>
        <taxon>Bacillota</taxon>
        <taxon>Clostridia</taxon>
        <taxon>Eubacteriales</taxon>
        <taxon>Oscillospiraceae</taxon>
        <taxon>Flavonifractor</taxon>
    </lineage>
</organism>
<evidence type="ECO:0000256" key="3">
    <source>
        <dbReference type="ARBA" id="ARBA00023163"/>
    </source>
</evidence>
<dbReference type="SMART" id="SM00347">
    <property type="entry name" value="HTH_MARR"/>
    <property type="match status" value="1"/>
</dbReference>
<dbReference type="Pfam" id="PF01047">
    <property type="entry name" value="MarR"/>
    <property type="match status" value="1"/>
</dbReference>
<dbReference type="Proteomes" id="UP000823868">
    <property type="component" value="Unassembled WGS sequence"/>
</dbReference>
<gene>
    <name evidence="5" type="ORF">H9841_06740</name>
</gene>